<dbReference type="EMBL" id="CP104213">
    <property type="protein sequence ID" value="UWX64766.1"/>
    <property type="molecule type" value="Genomic_DNA"/>
</dbReference>
<evidence type="ECO:0008006" key="3">
    <source>
        <dbReference type="Google" id="ProtNLM"/>
    </source>
</evidence>
<dbReference type="Gene3D" id="3.30.420.240">
    <property type="match status" value="1"/>
</dbReference>
<keyword evidence="2" id="KW-1185">Reference proteome</keyword>
<proteinExistence type="predicted"/>
<sequence>MTSSKFPEWMSRQLVLQAIARKRLRASGKLPERTRGSEQERWNKYQHNLIGYCERVLGMTPWRGVNGYQGQRDILEDIQDSVNRQLAGDTEAPYIFVVEAAHSIGKTYGIEAPVATWFYRCFAPSVIITTAPTDFQVTRLLWKDIRTHVQNARNRGRDVMPGLLPKKNLAERNGAHFALGMTTSDAGGKGSERAQGQHNEYQLVVFDEAEGVPDFMYDGVSRQFTGNTVRIWLLLANPKTDNSTFQGMKEHPRARVYRLSHLGFPNVWDGTNEVPGGMHRSTFNDWIEDHKRFGCDVVGEMDESAYTFTLPWDVPGSGDHVHQAGTIFRPKRGFLYGALGIPPSGSMGDTVIGGGRIDAALKRQVEDDTPDILQVGIDCGRYGDDSGMLYSLQARRLRYEMAIQGGQEADTFTRTDRYVQEALKVLRAGHQRGARRASVRVDGSGGYGGGILDGLRKQVDLQALFLEGFEVHEVQFGSKPSDQTEYADAVTEMYFQTDEVLSVTRIEVSGVALRRDLTDRRYGYVNIGDREVKKLEQKKVFKKRHKGQSPDDGDAAVLACAPERLFKRVSNADAIAALEEFRDLGWDE</sequence>
<gene>
    <name evidence="1" type="ORF">N0D28_03645</name>
</gene>
<name>A0ABY5YIK2_9DEIO</name>
<dbReference type="Proteomes" id="UP001060261">
    <property type="component" value="Chromosome"/>
</dbReference>
<organism evidence="1 2">
    <name type="scientific">Deinococcus rubellus</name>
    <dbReference type="NCBI Taxonomy" id="1889240"/>
    <lineage>
        <taxon>Bacteria</taxon>
        <taxon>Thermotogati</taxon>
        <taxon>Deinococcota</taxon>
        <taxon>Deinococci</taxon>
        <taxon>Deinococcales</taxon>
        <taxon>Deinococcaceae</taxon>
        <taxon>Deinococcus</taxon>
    </lineage>
</organism>
<dbReference type="Gene3D" id="3.40.50.300">
    <property type="entry name" value="P-loop containing nucleotide triphosphate hydrolases"/>
    <property type="match status" value="1"/>
</dbReference>
<evidence type="ECO:0000313" key="2">
    <source>
        <dbReference type="Proteomes" id="UP001060261"/>
    </source>
</evidence>
<dbReference type="InterPro" id="IPR027417">
    <property type="entry name" value="P-loop_NTPase"/>
</dbReference>
<evidence type="ECO:0000313" key="1">
    <source>
        <dbReference type="EMBL" id="UWX64766.1"/>
    </source>
</evidence>
<reference evidence="1" key="1">
    <citation type="submission" date="2022-09" db="EMBL/GenBank/DDBJ databases">
        <title>genome sequence of Deinococcus rubellus.</title>
        <authorList>
            <person name="Srinivasan S."/>
        </authorList>
    </citation>
    <scope>NUCLEOTIDE SEQUENCE</scope>
    <source>
        <strain evidence="1">Ant6</strain>
    </source>
</reference>
<dbReference type="RefSeq" id="WP_260561027.1">
    <property type="nucleotide sequence ID" value="NZ_BAABEC010000009.1"/>
</dbReference>
<protein>
    <recommendedName>
        <fullName evidence="3">Terminase</fullName>
    </recommendedName>
</protein>
<accession>A0ABY5YIK2</accession>